<dbReference type="AlphaFoldDB" id="A0A1F8HA31"/>
<dbReference type="NCBIfam" id="TIGR01030">
    <property type="entry name" value="rpmH_bact"/>
    <property type="match status" value="1"/>
</dbReference>
<evidence type="ECO:0000256" key="3">
    <source>
        <dbReference type="ARBA" id="ARBA00023274"/>
    </source>
</evidence>
<dbReference type="PANTHER" id="PTHR14503:SF4">
    <property type="entry name" value="LARGE RIBOSOMAL SUBUNIT PROTEIN BL34M"/>
    <property type="match status" value="1"/>
</dbReference>
<name>A0A1F8HA31_9BACT</name>
<dbReference type="HAMAP" id="MF_00391">
    <property type="entry name" value="Ribosomal_bL34"/>
    <property type="match status" value="1"/>
</dbReference>
<dbReference type="GO" id="GO:0005840">
    <property type="term" value="C:ribosome"/>
    <property type="evidence" value="ECO:0007669"/>
    <property type="project" value="UniProtKB-KW"/>
</dbReference>
<keyword evidence="3 5" id="KW-0687">Ribonucleoprotein</keyword>
<comment type="caution">
    <text evidence="7">The sequence shown here is derived from an EMBL/GenBank/DDBJ whole genome shotgun (WGS) entry which is preliminary data.</text>
</comment>
<feature type="compositionally biased region" description="Basic residues" evidence="6">
    <location>
        <begin position="10"/>
        <end position="27"/>
    </location>
</feature>
<reference evidence="7 8" key="1">
    <citation type="journal article" date="2016" name="Nat. Commun.">
        <title>Thousands of microbial genomes shed light on interconnected biogeochemical processes in an aquifer system.</title>
        <authorList>
            <person name="Anantharaman K."/>
            <person name="Brown C.T."/>
            <person name="Hug L.A."/>
            <person name="Sharon I."/>
            <person name="Castelle C.J."/>
            <person name="Probst A.J."/>
            <person name="Thomas B.C."/>
            <person name="Singh A."/>
            <person name="Wilkins M.J."/>
            <person name="Karaoz U."/>
            <person name="Brodie E.L."/>
            <person name="Williams K.H."/>
            <person name="Hubbard S.S."/>
            <person name="Banfield J.F."/>
        </authorList>
    </citation>
    <scope>NUCLEOTIDE SEQUENCE [LARGE SCALE GENOMIC DNA]</scope>
</reference>
<dbReference type="Proteomes" id="UP000178155">
    <property type="component" value="Unassembled WGS sequence"/>
</dbReference>
<dbReference type="FunFam" id="1.10.287.3980:FF:000001">
    <property type="entry name" value="Mitochondrial ribosomal protein L34"/>
    <property type="match status" value="1"/>
</dbReference>
<evidence type="ECO:0000256" key="6">
    <source>
        <dbReference type="SAM" id="MobiDB-lite"/>
    </source>
</evidence>
<evidence type="ECO:0000313" key="7">
    <source>
        <dbReference type="EMBL" id="OGN34455.1"/>
    </source>
</evidence>
<evidence type="ECO:0000256" key="2">
    <source>
        <dbReference type="ARBA" id="ARBA00022980"/>
    </source>
</evidence>
<dbReference type="GO" id="GO:0006412">
    <property type="term" value="P:translation"/>
    <property type="evidence" value="ECO:0007669"/>
    <property type="project" value="UniProtKB-UniRule"/>
</dbReference>
<accession>A0A1F8HA31</accession>
<dbReference type="GO" id="GO:1990904">
    <property type="term" value="C:ribonucleoprotein complex"/>
    <property type="evidence" value="ECO:0007669"/>
    <property type="project" value="UniProtKB-KW"/>
</dbReference>
<feature type="compositionally biased region" description="Basic residues" evidence="6">
    <location>
        <begin position="35"/>
        <end position="48"/>
    </location>
</feature>
<protein>
    <recommendedName>
        <fullName evidence="4 5">Large ribosomal subunit protein bL34</fullName>
    </recommendedName>
</protein>
<proteinExistence type="inferred from homology"/>
<comment type="similarity">
    <text evidence="1 5">Belongs to the bacterial ribosomal protein bL34 family.</text>
</comment>
<dbReference type="PANTHER" id="PTHR14503">
    <property type="entry name" value="MITOCHONDRIAL RIBOSOMAL PROTEIN 34 FAMILY MEMBER"/>
    <property type="match status" value="1"/>
</dbReference>
<evidence type="ECO:0000256" key="4">
    <source>
        <dbReference type="ARBA" id="ARBA00035177"/>
    </source>
</evidence>
<dbReference type="EMBL" id="MGKW01000011">
    <property type="protein sequence ID" value="OGN34455.1"/>
    <property type="molecule type" value="Genomic_DNA"/>
</dbReference>
<evidence type="ECO:0000256" key="5">
    <source>
        <dbReference type="HAMAP-Rule" id="MF_00391"/>
    </source>
</evidence>
<feature type="region of interest" description="Disordered" evidence="6">
    <location>
        <begin position="1"/>
        <end position="48"/>
    </location>
</feature>
<dbReference type="InterPro" id="IPR000271">
    <property type="entry name" value="Ribosomal_bL34"/>
</dbReference>
<keyword evidence="2 5" id="KW-0689">Ribosomal protein</keyword>
<gene>
    <name evidence="5" type="primary">rpmH</name>
    <name evidence="7" type="ORF">A3I39_03415</name>
</gene>
<evidence type="ECO:0000313" key="8">
    <source>
        <dbReference type="Proteomes" id="UP000178155"/>
    </source>
</evidence>
<organism evidence="7 8">
    <name type="scientific">Candidatus Yanofskybacteria bacterium RIFCSPLOWO2_02_FULL_47_9b</name>
    <dbReference type="NCBI Taxonomy" id="1802708"/>
    <lineage>
        <taxon>Bacteria</taxon>
        <taxon>Candidatus Yanofskyibacteriota</taxon>
    </lineage>
</organism>
<dbReference type="Gene3D" id="1.10.287.3980">
    <property type="match status" value="1"/>
</dbReference>
<dbReference type="Pfam" id="PF00468">
    <property type="entry name" value="Ribosomal_L34"/>
    <property type="match status" value="1"/>
</dbReference>
<dbReference type="GO" id="GO:0003735">
    <property type="term" value="F:structural constituent of ribosome"/>
    <property type="evidence" value="ECO:0007669"/>
    <property type="project" value="InterPro"/>
</dbReference>
<evidence type="ECO:0000256" key="1">
    <source>
        <dbReference type="ARBA" id="ARBA00010111"/>
    </source>
</evidence>
<sequence length="48" mass="5737">MTKPLASTWHPKKVKRKRKHGFLKRQRSKDGRAVLSRRRAKGRKRLTV</sequence>